<keyword evidence="2" id="KW-1133">Transmembrane helix</keyword>
<dbReference type="AlphaFoldDB" id="A0A6M3ZV00"/>
<dbReference type="Proteomes" id="UP000501648">
    <property type="component" value="Chromosome"/>
</dbReference>
<keyword evidence="2" id="KW-0472">Membrane</keyword>
<dbReference type="Pfam" id="PF05940">
    <property type="entry name" value="NnrS"/>
    <property type="match status" value="1"/>
</dbReference>
<feature type="transmembrane region" description="Helical" evidence="2">
    <location>
        <begin position="352"/>
        <end position="369"/>
    </location>
</feature>
<dbReference type="RefSeq" id="WP_017453966.1">
    <property type="nucleotide sequence ID" value="NZ_CP008956.1"/>
</dbReference>
<gene>
    <name evidence="3" type="ORF">C798_19620</name>
</gene>
<feature type="transmembrane region" description="Helical" evidence="2">
    <location>
        <begin position="35"/>
        <end position="55"/>
    </location>
</feature>
<accession>A0A6M3ZV00</accession>
<feature type="region of interest" description="Disordered" evidence="1">
    <location>
        <begin position="1"/>
        <end position="21"/>
    </location>
</feature>
<dbReference type="InterPro" id="IPR010266">
    <property type="entry name" value="NnrS"/>
</dbReference>
<feature type="transmembrane region" description="Helical" evidence="2">
    <location>
        <begin position="311"/>
        <end position="331"/>
    </location>
</feature>
<feature type="transmembrane region" description="Helical" evidence="2">
    <location>
        <begin position="189"/>
        <end position="209"/>
    </location>
</feature>
<feature type="transmembrane region" description="Helical" evidence="2">
    <location>
        <begin position="102"/>
        <end position="119"/>
    </location>
</feature>
<feature type="transmembrane region" description="Helical" evidence="2">
    <location>
        <begin position="283"/>
        <end position="305"/>
    </location>
</feature>
<feature type="transmembrane region" description="Helical" evidence="2">
    <location>
        <begin position="75"/>
        <end position="95"/>
    </location>
</feature>
<feature type="transmembrane region" description="Helical" evidence="2">
    <location>
        <begin position="254"/>
        <end position="271"/>
    </location>
</feature>
<feature type="transmembrane region" description="Helical" evidence="2">
    <location>
        <begin position="375"/>
        <end position="395"/>
    </location>
</feature>
<reference evidence="3 4" key="1">
    <citation type="journal article" date="2012" name="J. Bacteriol.">
        <title>Genome sequence of the pathogenic Herbaspirillum seropedicae strain Os34, isolated from rice roots.</title>
        <authorList>
            <person name="Ye W."/>
            <person name="Ye S."/>
            <person name="Liu J."/>
            <person name="Chang S."/>
            <person name="Chen M."/>
            <person name="Zhu B."/>
            <person name="Guo L."/>
            <person name="An Q."/>
        </authorList>
    </citation>
    <scope>NUCLEOTIDE SEQUENCE [LARGE SCALE GENOMIC DNA]</scope>
    <source>
        <strain evidence="3 4">Os34</strain>
    </source>
</reference>
<keyword evidence="2" id="KW-0812">Transmembrane</keyword>
<feature type="transmembrane region" description="Helical" evidence="2">
    <location>
        <begin position="230"/>
        <end position="248"/>
    </location>
</feature>
<evidence type="ECO:0000256" key="1">
    <source>
        <dbReference type="SAM" id="MobiDB-lite"/>
    </source>
</evidence>
<proteinExistence type="predicted"/>
<sequence length="405" mass="43445">MIQIAERSPSPSAHNAARKTSGEPPALFSLAFRPFFLAGSLWAALCVALWIGMLHGQLTLPSRLDPLNWHIHEMLFGWVMTAIAGFLLTAIPNWTGRTPIRGALLAALASTWLLGRIAGTVSALLPLWLALLAELAFPLALCSLAWREIIAGKNRRNLPMPLPVALLGVADLLMMLRAEGLDLPTGLDWRLALVAVCILMSVIGARIIPAFTRNWLLARRSKVQTASSRWLDISATASLHTALLAWAWAPQQAIIGALLLAAAALNLARLLRWRGHATLAEPLLVVLHLGYLWLIAGVALLGLSMVGMDGLQVAAIHALTAGAMGTLVLGVMTRVSLGHTGRALQADRSTTAIYVSISAAAGCRIAATLTAGNSWWLGLSAVCWSLAFLLFVLRYGPLLSRPRLR</sequence>
<protein>
    <submittedName>
        <fullName evidence="3">NnrS family protein</fullName>
    </submittedName>
</protein>
<organism evidence="3 4">
    <name type="scientific">Herbaspirillum rubrisubalbicans Os34</name>
    <dbReference type="NCBI Taxonomy" id="1235827"/>
    <lineage>
        <taxon>Bacteria</taxon>
        <taxon>Pseudomonadati</taxon>
        <taxon>Pseudomonadota</taxon>
        <taxon>Betaproteobacteria</taxon>
        <taxon>Burkholderiales</taxon>
        <taxon>Oxalobacteraceae</taxon>
        <taxon>Herbaspirillum</taxon>
    </lineage>
</organism>
<evidence type="ECO:0000313" key="3">
    <source>
        <dbReference type="EMBL" id="QJQ02366.1"/>
    </source>
</evidence>
<feature type="transmembrane region" description="Helical" evidence="2">
    <location>
        <begin position="158"/>
        <end position="177"/>
    </location>
</feature>
<evidence type="ECO:0000256" key="2">
    <source>
        <dbReference type="SAM" id="Phobius"/>
    </source>
</evidence>
<evidence type="ECO:0000313" key="4">
    <source>
        <dbReference type="Proteomes" id="UP000501648"/>
    </source>
</evidence>
<dbReference type="EMBL" id="CP008956">
    <property type="protein sequence ID" value="QJQ02366.1"/>
    <property type="molecule type" value="Genomic_DNA"/>
</dbReference>
<feature type="transmembrane region" description="Helical" evidence="2">
    <location>
        <begin position="125"/>
        <end position="146"/>
    </location>
</feature>
<name>A0A6M3ZV00_9BURK</name>